<dbReference type="EMBL" id="FNFO01000001">
    <property type="protein sequence ID" value="SDJ99596.1"/>
    <property type="molecule type" value="Genomic_DNA"/>
</dbReference>
<keyword evidence="4" id="KW-1185">Reference proteome</keyword>
<reference evidence="3 4" key="1">
    <citation type="submission" date="2016-10" db="EMBL/GenBank/DDBJ databases">
        <authorList>
            <person name="de Groot N.N."/>
        </authorList>
    </citation>
    <scope>NUCLEOTIDE SEQUENCE [LARGE SCALE GENOMIC DNA]</scope>
    <source>
        <strain evidence="3 4">DSM 25186</strain>
    </source>
</reference>
<feature type="domain" description="Outer membrane protein beta-barrel" evidence="2">
    <location>
        <begin position="23"/>
        <end position="206"/>
    </location>
</feature>
<name>A0A1G8YA42_9BACT</name>
<feature type="chain" id="PRO_5011501137" evidence="1">
    <location>
        <begin position="20"/>
        <end position="262"/>
    </location>
</feature>
<evidence type="ECO:0000313" key="4">
    <source>
        <dbReference type="Proteomes" id="UP000198510"/>
    </source>
</evidence>
<feature type="signal peptide" evidence="1">
    <location>
        <begin position="1"/>
        <end position="19"/>
    </location>
</feature>
<proteinExistence type="predicted"/>
<dbReference type="RefSeq" id="WP_089678779.1">
    <property type="nucleotide sequence ID" value="NZ_FNFO01000001.1"/>
</dbReference>
<evidence type="ECO:0000256" key="1">
    <source>
        <dbReference type="SAM" id="SignalP"/>
    </source>
</evidence>
<dbReference type="InterPro" id="IPR025665">
    <property type="entry name" value="Beta-barrel_OMP_2"/>
</dbReference>
<gene>
    <name evidence="3" type="ORF">SAMN05421823_101611</name>
</gene>
<dbReference type="OrthoDB" id="893278at2"/>
<evidence type="ECO:0000259" key="2">
    <source>
        <dbReference type="Pfam" id="PF13568"/>
    </source>
</evidence>
<dbReference type="Pfam" id="PF13568">
    <property type="entry name" value="OMP_b-brl_2"/>
    <property type="match status" value="1"/>
</dbReference>
<protein>
    <submittedName>
        <fullName evidence="3">Outer membrane protein beta-barrel domain-containing protein</fullName>
    </submittedName>
</protein>
<accession>A0A1G8YA42</accession>
<organism evidence="3 4">
    <name type="scientific">Catalinimonas alkaloidigena</name>
    <dbReference type="NCBI Taxonomy" id="1075417"/>
    <lineage>
        <taxon>Bacteria</taxon>
        <taxon>Pseudomonadati</taxon>
        <taxon>Bacteroidota</taxon>
        <taxon>Cytophagia</taxon>
        <taxon>Cytophagales</taxon>
        <taxon>Catalimonadaceae</taxon>
        <taxon>Catalinimonas</taxon>
    </lineage>
</organism>
<evidence type="ECO:0000313" key="3">
    <source>
        <dbReference type="EMBL" id="SDJ99596.1"/>
    </source>
</evidence>
<keyword evidence="1" id="KW-0732">Signal</keyword>
<sequence length="262" mass="29727">MKKLLFLGALLLCTWTARAQFGVHVGVLSGYHLSRVRDPQLHDSPNFQALRTFKPAPVGFTLGYHSSDEVGLLAQAIFTQLGQEYAVYLDDERVGTRSIDLNYLTVPLLVRFATSPKYRFGVHMSAGPQLSFLLKGQEYLDSDQEGERLYVARSKPTTDEPAFYSEMHQLNRFDLGGTVAAGMFFYVSKTVYLTAQFKMSANLRDMRSDDWIAAEESEYAADPEHYAGEMGRRRVSWSGVEVGLNYVLPFYAERNAHLRRRQ</sequence>
<dbReference type="Proteomes" id="UP000198510">
    <property type="component" value="Unassembled WGS sequence"/>
</dbReference>
<dbReference type="AlphaFoldDB" id="A0A1G8YA42"/>